<dbReference type="InterPro" id="IPR051522">
    <property type="entry name" value="ISC_assembly_LYR"/>
</dbReference>
<dbReference type="GO" id="GO:1990221">
    <property type="term" value="C:L-cysteine desulfurase complex"/>
    <property type="evidence" value="ECO:0007669"/>
    <property type="project" value="TreeGrafter"/>
</dbReference>
<dbReference type="GO" id="GO:0005739">
    <property type="term" value="C:mitochondrion"/>
    <property type="evidence" value="ECO:0007669"/>
    <property type="project" value="TreeGrafter"/>
</dbReference>
<protein>
    <recommendedName>
        <fullName evidence="2">Complex 1 LYR protein domain-containing protein</fullName>
    </recommendedName>
</protein>
<evidence type="ECO:0000256" key="1">
    <source>
        <dbReference type="ARBA" id="ARBA00009508"/>
    </source>
</evidence>
<sequence>MSAGAPSKQAILSLYHNMLRSSQSYSSYNFREYFVRRTKDTFRAMQEEQDPERLRNMYSEAVKESTVLKRGAIVNQLYGGWKLAVEVQNAEKEPEKILERSDS</sequence>
<proteinExistence type="inferred from homology"/>
<organism evidence="3 4">
    <name type="scientific">Agrocybe pediades</name>
    <dbReference type="NCBI Taxonomy" id="84607"/>
    <lineage>
        <taxon>Eukaryota</taxon>
        <taxon>Fungi</taxon>
        <taxon>Dikarya</taxon>
        <taxon>Basidiomycota</taxon>
        <taxon>Agaricomycotina</taxon>
        <taxon>Agaricomycetes</taxon>
        <taxon>Agaricomycetidae</taxon>
        <taxon>Agaricales</taxon>
        <taxon>Agaricineae</taxon>
        <taxon>Strophariaceae</taxon>
        <taxon>Agrocybe</taxon>
    </lineage>
</organism>
<comment type="similarity">
    <text evidence="1">Belongs to the complex I LYR family.</text>
</comment>
<dbReference type="Pfam" id="PF05347">
    <property type="entry name" value="Complex1_LYR"/>
    <property type="match status" value="1"/>
</dbReference>
<dbReference type="GO" id="GO:0016226">
    <property type="term" value="P:iron-sulfur cluster assembly"/>
    <property type="evidence" value="ECO:0007669"/>
    <property type="project" value="InterPro"/>
</dbReference>
<feature type="domain" description="Complex 1 LYR protein" evidence="2">
    <location>
        <begin position="9"/>
        <end position="64"/>
    </location>
</feature>
<dbReference type="InterPro" id="IPR008011">
    <property type="entry name" value="Complex1_LYR_dom"/>
</dbReference>
<evidence type="ECO:0000313" key="3">
    <source>
        <dbReference type="EMBL" id="KAF4612896.1"/>
    </source>
</evidence>
<evidence type="ECO:0000259" key="2">
    <source>
        <dbReference type="Pfam" id="PF05347"/>
    </source>
</evidence>
<keyword evidence="4" id="KW-1185">Reference proteome</keyword>
<name>A0A8H4VJ67_9AGAR</name>
<dbReference type="PANTHER" id="PTHR13166">
    <property type="entry name" value="PROTEIN C6ORF149"/>
    <property type="match status" value="1"/>
</dbReference>
<gene>
    <name evidence="3" type="ORF">D9613_011136</name>
</gene>
<dbReference type="CDD" id="cd20264">
    <property type="entry name" value="Complex1_LYR_LYRM4"/>
    <property type="match status" value="1"/>
</dbReference>
<dbReference type="Proteomes" id="UP000521872">
    <property type="component" value="Unassembled WGS sequence"/>
</dbReference>
<dbReference type="PANTHER" id="PTHR13166:SF7">
    <property type="entry name" value="LYR MOTIF-CONTAINING PROTEIN 4"/>
    <property type="match status" value="1"/>
</dbReference>
<accession>A0A8H4VJ67</accession>
<evidence type="ECO:0000313" key="4">
    <source>
        <dbReference type="Proteomes" id="UP000521872"/>
    </source>
</evidence>
<comment type="caution">
    <text evidence="3">The sequence shown here is derived from an EMBL/GenBank/DDBJ whole genome shotgun (WGS) entry which is preliminary data.</text>
</comment>
<dbReference type="EMBL" id="JAACJL010000046">
    <property type="protein sequence ID" value="KAF4612896.1"/>
    <property type="molecule type" value="Genomic_DNA"/>
</dbReference>
<dbReference type="InterPro" id="IPR045297">
    <property type="entry name" value="Complex1_LYR_LYRM4"/>
</dbReference>
<dbReference type="AlphaFoldDB" id="A0A8H4VJ67"/>
<reference evidence="3 4" key="1">
    <citation type="submission" date="2019-12" db="EMBL/GenBank/DDBJ databases">
        <authorList>
            <person name="Floudas D."/>
            <person name="Bentzer J."/>
            <person name="Ahren D."/>
            <person name="Johansson T."/>
            <person name="Persson P."/>
            <person name="Tunlid A."/>
        </authorList>
    </citation>
    <scope>NUCLEOTIDE SEQUENCE [LARGE SCALE GENOMIC DNA]</scope>
    <source>
        <strain evidence="3 4">CBS 102.39</strain>
    </source>
</reference>